<dbReference type="PRINTS" id="PR00455">
    <property type="entry name" value="HTHTETR"/>
</dbReference>
<sequence>MSEPRRSFTREDPDSRRAALIRATLELIAEFGPQAATVRAIAAEAGLTQGMIRHYFSTKEELVNAAYEAHMQAQTEASEASAGGAGTARARLAHFVAGSVTPPVADPRAVSLWAGFIHMIRRDPAMHATHRESYLRYRDLLQGLLSDALAESGRPVPEAEARRLAIACNAVIDGLWLEGGALPEAFGSSELEGIARDSVGAILGLSLLRDEASQ</sequence>
<keyword evidence="8" id="KW-1185">Reference proteome</keyword>
<keyword evidence="2" id="KW-0805">Transcription regulation</keyword>
<dbReference type="SUPFAM" id="SSF46689">
    <property type="entry name" value="Homeodomain-like"/>
    <property type="match status" value="1"/>
</dbReference>
<dbReference type="InterPro" id="IPR023772">
    <property type="entry name" value="DNA-bd_HTH_TetR-type_CS"/>
</dbReference>
<dbReference type="PANTHER" id="PTHR30055">
    <property type="entry name" value="HTH-TYPE TRANSCRIPTIONAL REGULATOR RUTR"/>
    <property type="match status" value="1"/>
</dbReference>
<name>A0ABT2X212_9RHOB</name>
<dbReference type="InterPro" id="IPR039538">
    <property type="entry name" value="BetI_C"/>
</dbReference>
<protein>
    <submittedName>
        <fullName evidence="7">TetR family transcriptional regulator C-terminal domain-containing protein</fullName>
    </submittedName>
</protein>
<comment type="caution">
    <text evidence="7">The sequence shown here is derived from an EMBL/GenBank/DDBJ whole genome shotgun (WGS) entry which is preliminary data.</text>
</comment>
<organism evidence="7 8">
    <name type="scientific">Albidovulum salinarum</name>
    <dbReference type="NCBI Taxonomy" id="2984153"/>
    <lineage>
        <taxon>Bacteria</taxon>
        <taxon>Pseudomonadati</taxon>
        <taxon>Pseudomonadota</taxon>
        <taxon>Alphaproteobacteria</taxon>
        <taxon>Rhodobacterales</taxon>
        <taxon>Paracoccaceae</taxon>
        <taxon>Albidovulum</taxon>
    </lineage>
</organism>
<dbReference type="InterPro" id="IPR001647">
    <property type="entry name" value="HTH_TetR"/>
</dbReference>
<evidence type="ECO:0000256" key="2">
    <source>
        <dbReference type="ARBA" id="ARBA00023015"/>
    </source>
</evidence>
<dbReference type="Pfam" id="PF13977">
    <property type="entry name" value="TetR_C_6"/>
    <property type="match status" value="1"/>
</dbReference>
<dbReference type="EMBL" id="JAOVQO010000006">
    <property type="protein sequence ID" value="MCU9847979.1"/>
    <property type="molecule type" value="Genomic_DNA"/>
</dbReference>
<dbReference type="InterPro" id="IPR050109">
    <property type="entry name" value="HTH-type_TetR-like_transc_reg"/>
</dbReference>
<proteinExistence type="predicted"/>
<evidence type="ECO:0000313" key="8">
    <source>
        <dbReference type="Proteomes" id="UP001209535"/>
    </source>
</evidence>
<dbReference type="RefSeq" id="WP_263334925.1">
    <property type="nucleotide sequence ID" value="NZ_JAOVQO010000006.1"/>
</dbReference>
<dbReference type="PROSITE" id="PS01081">
    <property type="entry name" value="HTH_TETR_1"/>
    <property type="match status" value="1"/>
</dbReference>
<dbReference type="SUPFAM" id="SSF48498">
    <property type="entry name" value="Tetracyclin repressor-like, C-terminal domain"/>
    <property type="match status" value="1"/>
</dbReference>
<dbReference type="Proteomes" id="UP001209535">
    <property type="component" value="Unassembled WGS sequence"/>
</dbReference>
<evidence type="ECO:0000256" key="3">
    <source>
        <dbReference type="ARBA" id="ARBA00023125"/>
    </source>
</evidence>
<evidence type="ECO:0000256" key="1">
    <source>
        <dbReference type="ARBA" id="ARBA00022491"/>
    </source>
</evidence>
<gene>
    <name evidence="7" type="ORF">OEZ60_08165</name>
</gene>
<feature type="domain" description="HTH tetR-type" evidence="6">
    <location>
        <begin position="14"/>
        <end position="74"/>
    </location>
</feature>
<dbReference type="PANTHER" id="PTHR30055:SF228">
    <property type="entry name" value="TRANSCRIPTIONAL REGULATOR-RELATED"/>
    <property type="match status" value="1"/>
</dbReference>
<reference evidence="7 8" key="1">
    <citation type="submission" date="2022-10" db="EMBL/GenBank/DDBJ databases">
        <title>Defluviimonas sp. nov., isolated from ocean surface sediments.</title>
        <authorList>
            <person name="He W."/>
            <person name="Wang L."/>
            <person name="Zhang D.-F."/>
        </authorList>
    </citation>
    <scope>NUCLEOTIDE SEQUENCE [LARGE SCALE GENOMIC DNA]</scope>
    <source>
        <strain evidence="7 8">WL0024</strain>
    </source>
</reference>
<dbReference type="InterPro" id="IPR009057">
    <property type="entry name" value="Homeodomain-like_sf"/>
</dbReference>
<dbReference type="Pfam" id="PF00440">
    <property type="entry name" value="TetR_N"/>
    <property type="match status" value="1"/>
</dbReference>
<keyword evidence="4" id="KW-0804">Transcription</keyword>
<evidence type="ECO:0000256" key="4">
    <source>
        <dbReference type="ARBA" id="ARBA00023163"/>
    </source>
</evidence>
<accession>A0ABT2X212</accession>
<keyword evidence="3 5" id="KW-0238">DNA-binding</keyword>
<keyword evidence="1" id="KW-0678">Repressor</keyword>
<dbReference type="InterPro" id="IPR036271">
    <property type="entry name" value="Tet_transcr_reg_TetR-rel_C_sf"/>
</dbReference>
<feature type="DNA-binding region" description="H-T-H motif" evidence="5">
    <location>
        <begin position="37"/>
        <end position="56"/>
    </location>
</feature>
<dbReference type="PROSITE" id="PS50977">
    <property type="entry name" value="HTH_TETR_2"/>
    <property type="match status" value="1"/>
</dbReference>
<evidence type="ECO:0000313" key="7">
    <source>
        <dbReference type="EMBL" id="MCU9847979.1"/>
    </source>
</evidence>
<dbReference type="Gene3D" id="1.10.357.10">
    <property type="entry name" value="Tetracycline Repressor, domain 2"/>
    <property type="match status" value="1"/>
</dbReference>
<evidence type="ECO:0000256" key="5">
    <source>
        <dbReference type="PROSITE-ProRule" id="PRU00335"/>
    </source>
</evidence>
<evidence type="ECO:0000259" key="6">
    <source>
        <dbReference type="PROSITE" id="PS50977"/>
    </source>
</evidence>